<dbReference type="InterPro" id="IPR040079">
    <property type="entry name" value="Glutathione_S-Trfase"/>
</dbReference>
<proteinExistence type="predicted"/>
<sequence>MNIKLYQAPMSTATPIVWALAELGLDYESITVDLKKGEQKQEELLAHNPMGQVPTLVHDGQGMFESSAIINFLGHTYGVERDLWPATGSAEHMVALTWISWLGVTVGASIRKVFANTPAWNPPELCNEKQLEAGRAELHRLLGILDKHLEGRDYITGKSFTLADVIVAASLAWITRNLNLDTAPTPQLAAWLGRCLGRESAKVLG</sequence>
<dbReference type="PANTHER" id="PTHR44051:SF8">
    <property type="entry name" value="GLUTATHIONE S-TRANSFERASE GSTA"/>
    <property type="match status" value="1"/>
</dbReference>
<dbReference type="SUPFAM" id="SSF47616">
    <property type="entry name" value="GST C-terminal domain-like"/>
    <property type="match status" value="1"/>
</dbReference>
<dbReference type="Gene3D" id="3.40.30.10">
    <property type="entry name" value="Glutaredoxin"/>
    <property type="match status" value="1"/>
</dbReference>
<dbReference type="PROSITE" id="PS50404">
    <property type="entry name" value="GST_NTER"/>
    <property type="match status" value="1"/>
</dbReference>
<dbReference type="CDD" id="cd03046">
    <property type="entry name" value="GST_N_GTT1_like"/>
    <property type="match status" value="1"/>
</dbReference>
<dbReference type="InterPro" id="IPR010987">
    <property type="entry name" value="Glutathione-S-Trfase_C-like"/>
</dbReference>
<dbReference type="Pfam" id="PF02798">
    <property type="entry name" value="GST_N"/>
    <property type="match status" value="1"/>
</dbReference>
<dbReference type="PANTHER" id="PTHR44051">
    <property type="entry name" value="GLUTATHIONE S-TRANSFERASE-RELATED"/>
    <property type="match status" value="1"/>
</dbReference>
<evidence type="ECO:0000259" key="2">
    <source>
        <dbReference type="PROSITE" id="PS50405"/>
    </source>
</evidence>
<feature type="domain" description="GST C-terminal" evidence="2">
    <location>
        <begin position="88"/>
        <end position="205"/>
    </location>
</feature>
<dbReference type="HOGENOM" id="CLU_011226_6_2_7"/>
<dbReference type="eggNOG" id="COG0625">
    <property type="taxonomic scope" value="Bacteria"/>
</dbReference>
<dbReference type="EMBL" id="CP001804">
    <property type="protein sequence ID" value="ACY14896.1"/>
    <property type="molecule type" value="Genomic_DNA"/>
</dbReference>
<protein>
    <submittedName>
        <fullName evidence="3">Glutathione S-transferase domain protein</fullName>
    </submittedName>
</protein>
<dbReference type="SFLD" id="SFLDS00019">
    <property type="entry name" value="Glutathione_Transferase_(cytos"/>
    <property type="match status" value="1"/>
</dbReference>
<dbReference type="InterPro" id="IPR004045">
    <property type="entry name" value="Glutathione_S-Trfase_N"/>
</dbReference>
<gene>
    <name evidence="3" type="ordered locus">Hoch_2358</name>
</gene>
<accession>D0LJ49</accession>
<dbReference type="SUPFAM" id="SSF52833">
    <property type="entry name" value="Thioredoxin-like"/>
    <property type="match status" value="1"/>
</dbReference>
<dbReference type="Gene3D" id="1.20.1050.10">
    <property type="match status" value="1"/>
</dbReference>
<dbReference type="OrthoDB" id="5740960at2"/>
<dbReference type="GO" id="GO:0016740">
    <property type="term" value="F:transferase activity"/>
    <property type="evidence" value="ECO:0007669"/>
    <property type="project" value="UniProtKB-KW"/>
</dbReference>
<dbReference type="KEGG" id="hoh:Hoch_2358"/>
<dbReference type="InterPro" id="IPR036282">
    <property type="entry name" value="Glutathione-S-Trfase_C_sf"/>
</dbReference>
<reference evidence="3 4" key="1">
    <citation type="journal article" date="2010" name="Stand. Genomic Sci.">
        <title>Complete genome sequence of Haliangium ochraceum type strain (SMP-2).</title>
        <authorList>
            <consortium name="US DOE Joint Genome Institute (JGI-PGF)"/>
            <person name="Ivanova N."/>
            <person name="Daum C."/>
            <person name="Lang E."/>
            <person name="Abt B."/>
            <person name="Kopitz M."/>
            <person name="Saunders E."/>
            <person name="Lapidus A."/>
            <person name="Lucas S."/>
            <person name="Glavina Del Rio T."/>
            <person name="Nolan M."/>
            <person name="Tice H."/>
            <person name="Copeland A."/>
            <person name="Cheng J.F."/>
            <person name="Chen F."/>
            <person name="Bruce D."/>
            <person name="Goodwin L."/>
            <person name="Pitluck S."/>
            <person name="Mavromatis K."/>
            <person name="Pati A."/>
            <person name="Mikhailova N."/>
            <person name="Chen A."/>
            <person name="Palaniappan K."/>
            <person name="Land M."/>
            <person name="Hauser L."/>
            <person name="Chang Y.J."/>
            <person name="Jeffries C.D."/>
            <person name="Detter J.C."/>
            <person name="Brettin T."/>
            <person name="Rohde M."/>
            <person name="Goker M."/>
            <person name="Bristow J."/>
            <person name="Markowitz V."/>
            <person name="Eisen J.A."/>
            <person name="Hugenholtz P."/>
            <person name="Kyrpides N.C."/>
            <person name="Klenk H.P."/>
        </authorList>
    </citation>
    <scope>NUCLEOTIDE SEQUENCE [LARGE SCALE GENOMIC DNA]</scope>
    <source>
        <strain evidence="4">DSM 14365 / CIP 107738 / JCM 11303 / AJ 13395 / SMP-2</strain>
    </source>
</reference>
<evidence type="ECO:0000313" key="4">
    <source>
        <dbReference type="Proteomes" id="UP000001880"/>
    </source>
</evidence>
<dbReference type="RefSeq" id="WP_012827504.1">
    <property type="nucleotide sequence ID" value="NC_013440.1"/>
</dbReference>
<organism evidence="3 4">
    <name type="scientific">Haliangium ochraceum (strain DSM 14365 / JCM 11303 / SMP-2)</name>
    <dbReference type="NCBI Taxonomy" id="502025"/>
    <lineage>
        <taxon>Bacteria</taxon>
        <taxon>Pseudomonadati</taxon>
        <taxon>Myxococcota</taxon>
        <taxon>Polyangia</taxon>
        <taxon>Haliangiales</taxon>
        <taxon>Kofleriaceae</taxon>
        <taxon>Haliangium</taxon>
    </lineage>
</organism>
<dbReference type="PROSITE" id="PS50405">
    <property type="entry name" value="GST_CTER"/>
    <property type="match status" value="1"/>
</dbReference>
<keyword evidence="4" id="KW-1185">Reference proteome</keyword>
<evidence type="ECO:0000259" key="1">
    <source>
        <dbReference type="PROSITE" id="PS50404"/>
    </source>
</evidence>
<dbReference type="SFLD" id="SFLDG01150">
    <property type="entry name" value="Main.1:_Beta-like"/>
    <property type="match status" value="1"/>
</dbReference>
<dbReference type="SFLD" id="SFLDG00358">
    <property type="entry name" value="Main_(cytGST)"/>
    <property type="match status" value="1"/>
</dbReference>
<evidence type="ECO:0000313" key="3">
    <source>
        <dbReference type="EMBL" id="ACY14896.1"/>
    </source>
</evidence>
<dbReference type="Pfam" id="PF13410">
    <property type="entry name" value="GST_C_2"/>
    <property type="match status" value="1"/>
</dbReference>
<feature type="domain" description="GST N-terminal" evidence="1">
    <location>
        <begin position="1"/>
        <end position="81"/>
    </location>
</feature>
<name>D0LJ49_HALO1</name>
<keyword evidence="3" id="KW-0808">Transferase</keyword>
<dbReference type="Proteomes" id="UP000001880">
    <property type="component" value="Chromosome"/>
</dbReference>
<dbReference type="AlphaFoldDB" id="D0LJ49"/>
<dbReference type="InterPro" id="IPR036249">
    <property type="entry name" value="Thioredoxin-like_sf"/>
</dbReference>
<dbReference type="STRING" id="502025.Hoch_2358"/>